<gene>
    <name evidence="2" type="ORF">BACOVA_00289</name>
</gene>
<evidence type="ECO:0000313" key="2">
    <source>
        <dbReference type="EMBL" id="EDO14000.1"/>
    </source>
</evidence>
<proteinExistence type="predicted"/>
<keyword evidence="1" id="KW-0472">Membrane</keyword>
<accession>A0AAN3DC59</accession>
<keyword evidence="1" id="KW-0812">Transmembrane</keyword>
<dbReference type="Proteomes" id="UP000005475">
    <property type="component" value="Unassembled WGS sequence"/>
</dbReference>
<name>A0AAN3DC59_BACO1</name>
<keyword evidence="1" id="KW-1133">Transmembrane helix</keyword>
<feature type="transmembrane region" description="Helical" evidence="1">
    <location>
        <begin position="62"/>
        <end position="84"/>
    </location>
</feature>
<reference evidence="3" key="2">
    <citation type="submission" date="2007-04" db="EMBL/GenBank/DDBJ databases">
        <title>Draft genome sequence of Bacteroides ovatus (ATCC 8483).</title>
        <authorList>
            <person name="Sudarsanam P."/>
            <person name="Ley R."/>
            <person name="Guruge J."/>
            <person name="Turnbaugh P.J."/>
            <person name="Mahowald M."/>
            <person name="Liep D."/>
            <person name="Gordon J."/>
        </authorList>
    </citation>
    <scope>NUCLEOTIDE SEQUENCE [LARGE SCALE GENOMIC DNA]</scope>
    <source>
        <strain evidence="3">ATCC 8483 / DSM 1896 / JCM 5824 / BCRC 10623 / CCUG 4943 / NCTC 11153</strain>
    </source>
</reference>
<reference evidence="2 3" key="1">
    <citation type="submission" date="2007-03" db="EMBL/GenBank/DDBJ databases">
        <authorList>
            <person name="Fulton L."/>
            <person name="Clifton S."/>
            <person name="Fulton B."/>
            <person name="Xu J."/>
            <person name="Minx P."/>
            <person name="Pepin K.H."/>
            <person name="Johnson M."/>
            <person name="Thiruvilangam P."/>
            <person name="Bhonagiri V."/>
            <person name="Nash W.E."/>
            <person name="Mardis E.R."/>
            <person name="Wilson R.K."/>
        </authorList>
    </citation>
    <scope>NUCLEOTIDE SEQUENCE [LARGE SCALE GENOMIC DNA]</scope>
    <source>
        <strain evidence="3">ATCC 8483 / DSM 1896 / JCM 5824 / BCRC 10623 / CCUG 4943 / NCTC 11153</strain>
    </source>
</reference>
<organism evidence="2 3">
    <name type="scientific">Bacteroides ovatus (strain ATCC 8483 / DSM 1896 / JCM 5824 / BCRC 10623 / CCUG 4943 / NCTC 11153)</name>
    <dbReference type="NCBI Taxonomy" id="411476"/>
    <lineage>
        <taxon>Bacteria</taxon>
        <taxon>Pseudomonadati</taxon>
        <taxon>Bacteroidota</taxon>
        <taxon>Bacteroidia</taxon>
        <taxon>Bacteroidales</taxon>
        <taxon>Bacteroidaceae</taxon>
        <taxon>Bacteroides</taxon>
    </lineage>
</organism>
<evidence type="ECO:0000313" key="3">
    <source>
        <dbReference type="Proteomes" id="UP000005475"/>
    </source>
</evidence>
<protein>
    <submittedName>
        <fullName evidence="2">Uncharacterized protein</fullName>
    </submittedName>
</protein>
<dbReference type="EMBL" id="AAXF02000030">
    <property type="protein sequence ID" value="EDO14000.1"/>
    <property type="molecule type" value="Genomic_DNA"/>
</dbReference>
<sequence>MIIYNSRLAKCLLDKKKHSFMIFGCYFTRYKQLEFWEEMENRIHVRQYTECFLPTLVPAVGVSLWISWWFMLIPLSAYHFLYWVERMFRNHSIFDWEASIHCGDSLYLRKRKSYAWIKNMVKESCHRQDGLTKIKIPRGSAACEGRSIVCFVCVLVHLYSVEE</sequence>
<comment type="caution">
    <text evidence="2">The sequence shown here is derived from an EMBL/GenBank/DDBJ whole genome shotgun (WGS) entry which is preliminary data.</text>
</comment>
<evidence type="ECO:0000256" key="1">
    <source>
        <dbReference type="SAM" id="Phobius"/>
    </source>
</evidence>
<dbReference type="AlphaFoldDB" id="A0AAN3DC59"/>